<dbReference type="RefSeq" id="WP_220370463.1">
    <property type="nucleotide sequence ID" value="NZ_JAEUAO010000001.1"/>
</dbReference>
<evidence type="ECO:0000313" key="2">
    <source>
        <dbReference type="Proteomes" id="UP000757604"/>
    </source>
</evidence>
<proteinExistence type="predicted"/>
<organism evidence="1 2">
    <name type="scientific">Rhizobium herbae</name>
    <dbReference type="NCBI Taxonomy" id="508661"/>
    <lineage>
        <taxon>Bacteria</taxon>
        <taxon>Pseudomonadati</taxon>
        <taxon>Pseudomonadota</taxon>
        <taxon>Alphaproteobacteria</taxon>
        <taxon>Hyphomicrobiales</taxon>
        <taxon>Rhizobiaceae</taxon>
        <taxon>Rhizobium/Agrobacterium group</taxon>
        <taxon>Rhizobium</taxon>
    </lineage>
</organism>
<evidence type="ECO:0000313" key="1">
    <source>
        <dbReference type="EMBL" id="MBW9062408.1"/>
    </source>
</evidence>
<evidence type="ECO:0008006" key="3">
    <source>
        <dbReference type="Google" id="ProtNLM"/>
    </source>
</evidence>
<gene>
    <name evidence="1" type="ORF">JNB71_03660</name>
</gene>
<reference evidence="1 2" key="1">
    <citation type="journal article" date="2021" name="MBio">
        <title>Poor Competitiveness of Bradyrhizobium in Pigeon Pea Root Colonization in Indian Soils.</title>
        <authorList>
            <person name="Chalasani D."/>
            <person name="Basu A."/>
            <person name="Pullabhotla S.V.S.R.N."/>
            <person name="Jorrin B."/>
            <person name="Neal A.L."/>
            <person name="Poole P.S."/>
            <person name="Podile A.R."/>
            <person name="Tkacz A."/>
        </authorList>
    </citation>
    <scope>NUCLEOTIDE SEQUENCE [LARGE SCALE GENOMIC DNA]</scope>
    <source>
        <strain evidence="1 2">HU44</strain>
    </source>
</reference>
<dbReference type="Proteomes" id="UP000757604">
    <property type="component" value="Unassembled WGS sequence"/>
</dbReference>
<accession>A0ABS7H5C0</accession>
<protein>
    <recommendedName>
        <fullName evidence="3">Helix-turn-helix domain-containing protein</fullName>
    </recommendedName>
</protein>
<sequence>MSAKAPSRPIAPPSERLTADQQEAIRRMVVEGRSGPEISAILGIPLASFESFAASNKKAWLGRTDAEFKVTPKKTILFRPIPCKDGSWTIRPYSVARISMHVAALEAGL</sequence>
<comment type="caution">
    <text evidence="1">The sequence shown here is derived from an EMBL/GenBank/DDBJ whole genome shotgun (WGS) entry which is preliminary data.</text>
</comment>
<dbReference type="EMBL" id="JAEUAO010000001">
    <property type="protein sequence ID" value="MBW9062408.1"/>
    <property type="molecule type" value="Genomic_DNA"/>
</dbReference>
<keyword evidence="2" id="KW-1185">Reference proteome</keyword>
<name>A0ABS7H5C0_9HYPH</name>